<accession>A0AAD6YUY8</accession>
<evidence type="ECO:0000313" key="3">
    <source>
        <dbReference type="Proteomes" id="UP001219525"/>
    </source>
</evidence>
<evidence type="ECO:0000256" key="1">
    <source>
        <dbReference type="SAM" id="MobiDB-lite"/>
    </source>
</evidence>
<dbReference type="AlphaFoldDB" id="A0AAD6YUY8"/>
<sequence length="377" mass="41391">MSMAAPNDPPPLPWAQQLNWQLSPQGGALFLLIPFAPGYRSTTSTTPTPKSRTGPPVDGLRSMHRLRDEYASLPSIAHPEGRDALLTSTPFPWENCYLAPFTSLVVRSFATQTSETIVHEPPLSVCGGRSGGGGTPRMRCSDPGARSDWEAESVAEITPKSRPSRQPRVRYLGSRCPPRRSGGALYFLSAPFADDDSDEGVGPGQYENTPMVSFSHVIYMVKTLLPPEDFFVELRKLRSIAGGVHYRQMLVAARQREEDPRVHMRSNCPHFEWALHHMDCAFTIALRGTGTTSRRSRIGGSRGSRIGTHGIPGVTRRIPGVAPALMSMFSLLFFGHNTDMHPELSYNALQLLITFCCIAPASHALLGIDILLMDVLD</sequence>
<feature type="region of interest" description="Disordered" evidence="1">
    <location>
        <begin position="41"/>
        <end position="60"/>
    </location>
</feature>
<keyword evidence="3" id="KW-1185">Reference proteome</keyword>
<comment type="caution">
    <text evidence="2">The sequence shown here is derived from an EMBL/GenBank/DDBJ whole genome shotgun (WGS) entry which is preliminary data.</text>
</comment>
<gene>
    <name evidence="2" type="ORF">GGX14DRAFT_384241</name>
</gene>
<organism evidence="2 3">
    <name type="scientific">Mycena pura</name>
    <dbReference type="NCBI Taxonomy" id="153505"/>
    <lineage>
        <taxon>Eukaryota</taxon>
        <taxon>Fungi</taxon>
        <taxon>Dikarya</taxon>
        <taxon>Basidiomycota</taxon>
        <taxon>Agaricomycotina</taxon>
        <taxon>Agaricomycetes</taxon>
        <taxon>Agaricomycetidae</taxon>
        <taxon>Agaricales</taxon>
        <taxon>Marasmiineae</taxon>
        <taxon>Mycenaceae</taxon>
        <taxon>Mycena</taxon>
    </lineage>
</organism>
<name>A0AAD6YUY8_9AGAR</name>
<reference evidence="2" key="1">
    <citation type="submission" date="2023-03" db="EMBL/GenBank/DDBJ databases">
        <title>Massive genome expansion in bonnet fungi (Mycena s.s.) driven by repeated elements and novel gene families across ecological guilds.</title>
        <authorList>
            <consortium name="Lawrence Berkeley National Laboratory"/>
            <person name="Harder C.B."/>
            <person name="Miyauchi S."/>
            <person name="Viragh M."/>
            <person name="Kuo A."/>
            <person name="Thoen E."/>
            <person name="Andreopoulos B."/>
            <person name="Lu D."/>
            <person name="Skrede I."/>
            <person name="Drula E."/>
            <person name="Henrissat B."/>
            <person name="Morin E."/>
            <person name="Kohler A."/>
            <person name="Barry K."/>
            <person name="LaButti K."/>
            <person name="Morin E."/>
            <person name="Salamov A."/>
            <person name="Lipzen A."/>
            <person name="Mereny Z."/>
            <person name="Hegedus B."/>
            <person name="Baldrian P."/>
            <person name="Stursova M."/>
            <person name="Weitz H."/>
            <person name="Taylor A."/>
            <person name="Grigoriev I.V."/>
            <person name="Nagy L.G."/>
            <person name="Martin F."/>
            <person name="Kauserud H."/>
        </authorList>
    </citation>
    <scope>NUCLEOTIDE SEQUENCE</scope>
    <source>
        <strain evidence="2">9144</strain>
    </source>
</reference>
<evidence type="ECO:0000313" key="2">
    <source>
        <dbReference type="EMBL" id="KAJ7230289.1"/>
    </source>
</evidence>
<feature type="compositionally biased region" description="Low complexity" evidence="1">
    <location>
        <begin position="41"/>
        <end position="56"/>
    </location>
</feature>
<dbReference type="Proteomes" id="UP001219525">
    <property type="component" value="Unassembled WGS sequence"/>
</dbReference>
<proteinExistence type="predicted"/>
<protein>
    <submittedName>
        <fullName evidence="2">Uncharacterized protein</fullName>
    </submittedName>
</protein>
<dbReference type="EMBL" id="JARJCW010000001">
    <property type="protein sequence ID" value="KAJ7230289.1"/>
    <property type="molecule type" value="Genomic_DNA"/>
</dbReference>
<feature type="region of interest" description="Disordered" evidence="1">
    <location>
        <begin position="121"/>
        <end position="146"/>
    </location>
</feature>